<protein>
    <submittedName>
        <fullName evidence="1">Uncharacterized protein</fullName>
    </submittedName>
</protein>
<dbReference type="PANTHER" id="PTHR37375">
    <property type="entry name" value="EXPRESSED PROTEIN"/>
    <property type="match status" value="1"/>
</dbReference>
<dbReference type="SUPFAM" id="SSF50475">
    <property type="entry name" value="FMN-binding split barrel"/>
    <property type="match status" value="1"/>
</dbReference>
<dbReference type="Gene3D" id="2.30.110.10">
    <property type="entry name" value="Electron Transport, Fmn-binding Protein, Chain A"/>
    <property type="match status" value="1"/>
</dbReference>
<dbReference type="InterPro" id="IPR012349">
    <property type="entry name" value="Split_barrel_FMN-bd"/>
</dbReference>
<reference evidence="1" key="1">
    <citation type="submission" date="2020-07" db="EMBL/GenBank/DDBJ databases">
        <authorList>
            <person name="Lin J."/>
        </authorList>
    </citation>
    <scope>NUCLEOTIDE SEQUENCE</scope>
</reference>
<dbReference type="PANTHER" id="PTHR37375:SF1">
    <property type="entry name" value="DUF2470 DOMAIN-CONTAINING PROTEIN"/>
    <property type="match status" value="1"/>
</dbReference>
<evidence type="ECO:0000313" key="1">
    <source>
        <dbReference type="EMBL" id="CAD1828706.1"/>
    </source>
</evidence>
<proteinExistence type="predicted"/>
<organism evidence="1">
    <name type="scientific">Ananas comosus var. bracteatus</name>
    <name type="common">red pineapple</name>
    <dbReference type="NCBI Taxonomy" id="296719"/>
    <lineage>
        <taxon>Eukaryota</taxon>
        <taxon>Viridiplantae</taxon>
        <taxon>Streptophyta</taxon>
        <taxon>Embryophyta</taxon>
        <taxon>Tracheophyta</taxon>
        <taxon>Spermatophyta</taxon>
        <taxon>Magnoliopsida</taxon>
        <taxon>Liliopsida</taxon>
        <taxon>Poales</taxon>
        <taxon>Bromeliaceae</taxon>
        <taxon>Bromelioideae</taxon>
        <taxon>Ananas</taxon>
    </lineage>
</organism>
<gene>
    <name evidence="1" type="ORF">CB5_LOCUS11917</name>
</gene>
<dbReference type="AlphaFoldDB" id="A0A6V7PDT6"/>
<dbReference type="EMBL" id="LR862147">
    <property type="protein sequence ID" value="CAD1828706.1"/>
    <property type="molecule type" value="Genomic_DNA"/>
</dbReference>
<name>A0A6V7PDT6_ANACO</name>
<accession>A0A6V7PDT6</accession>
<dbReference type="Gene3D" id="3.20.180.10">
    <property type="entry name" value="PNP-oxidase-like"/>
    <property type="match status" value="1"/>
</dbReference>
<dbReference type="InterPro" id="IPR037119">
    <property type="entry name" value="Haem_oxidase_HugZ-like_sf"/>
</dbReference>
<sequence>MMKTRAASLSFAERCRNILAANWQAHLNTIKADAKGSKDEIYTSKVHYAFQKGRPYLWIGEGDLHNMNTIIDERGSLSICTPIPGPLMGLLKSIRKLPARVALSGDVVRLKDKKVQAVVDSIKESILLEHKTASQASYTSSAVLSSAGISCRSRSEIFQEILNESDSYNIYKFDIGYGKLISYYRFLESVKLTLRRTRSMDINLNYINIFSSFFLFLCHLVTEGTHILCTVPFSGKLIDGINQSQTRRRALMLFCFEYHNVSPRDALMLSVDRKGFDVLAKVPETAAGGGGAQQYQWKEFRFSFKEEAKDVEAFCQMLVELEEEALQHVNSYSGLG</sequence>